<keyword evidence="7 9" id="KW-0694">RNA-binding</keyword>
<gene>
    <name evidence="13" type="ORF">Malapachy_0094</name>
</gene>
<dbReference type="FunFam" id="3.90.550.10:FF:000075">
    <property type="entry name" value="Probable UDP-N-acetylglucosamine pyrophosphorylase"/>
    <property type="match status" value="1"/>
</dbReference>
<feature type="domain" description="GST C-terminal" evidence="11">
    <location>
        <begin position="3"/>
        <end position="151"/>
    </location>
</feature>
<evidence type="ECO:0000256" key="3">
    <source>
        <dbReference type="ARBA" id="ARBA00012457"/>
    </source>
</evidence>
<evidence type="ECO:0000259" key="11">
    <source>
        <dbReference type="PROSITE" id="PS50405"/>
    </source>
</evidence>
<organism evidence="13 14">
    <name type="scientific">Malassezia pachydermatis</name>
    <dbReference type="NCBI Taxonomy" id="77020"/>
    <lineage>
        <taxon>Eukaryota</taxon>
        <taxon>Fungi</taxon>
        <taxon>Dikarya</taxon>
        <taxon>Basidiomycota</taxon>
        <taxon>Ustilaginomycotina</taxon>
        <taxon>Malasseziomycetes</taxon>
        <taxon>Malasseziales</taxon>
        <taxon>Malasseziaceae</taxon>
        <taxon>Malassezia</taxon>
    </lineage>
</organism>
<evidence type="ECO:0000256" key="7">
    <source>
        <dbReference type="ARBA" id="ARBA00022884"/>
    </source>
</evidence>
<evidence type="ECO:0000256" key="1">
    <source>
        <dbReference type="ARBA" id="ARBA00005208"/>
    </source>
</evidence>
<evidence type="ECO:0000256" key="8">
    <source>
        <dbReference type="ARBA" id="ARBA00048493"/>
    </source>
</evidence>
<proteinExistence type="inferred from homology"/>
<dbReference type="GO" id="GO:0032991">
    <property type="term" value="C:protein-containing complex"/>
    <property type="evidence" value="ECO:0007669"/>
    <property type="project" value="UniProtKB-ARBA"/>
</dbReference>
<dbReference type="CDD" id="cd10289">
    <property type="entry name" value="GST_C_AaRS_like"/>
    <property type="match status" value="1"/>
</dbReference>
<dbReference type="EC" id="2.7.7.23" evidence="3"/>
<evidence type="ECO:0000256" key="4">
    <source>
        <dbReference type="ARBA" id="ARBA00022555"/>
    </source>
</evidence>
<keyword evidence="4 9" id="KW-0820">tRNA-binding</keyword>
<dbReference type="InterPro" id="IPR053836">
    <property type="entry name" value="Arc1-like_N"/>
</dbReference>
<keyword evidence="5" id="KW-0808">Transferase</keyword>
<dbReference type="RefSeq" id="XP_017990976.1">
    <property type="nucleotide sequence ID" value="XM_018134627.1"/>
</dbReference>
<dbReference type="InterPro" id="IPR039741">
    <property type="entry name" value="UDP-sugar_pyrophosphorylase"/>
</dbReference>
<comment type="catalytic activity">
    <reaction evidence="8">
        <text>N-acetyl-alpha-D-glucosamine 1-phosphate + UTP + H(+) = UDP-N-acetyl-alpha-D-glucosamine + diphosphate</text>
        <dbReference type="Rhea" id="RHEA:13509"/>
        <dbReference type="ChEBI" id="CHEBI:15378"/>
        <dbReference type="ChEBI" id="CHEBI:33019"/>
        <dbReference type="ChEBI" id="CHEBI:46398"/>
        <dbReference type="ChEBI" id="CHEBI:57705"/>
        <dbReference type="ChEBI" id="CHEBI:57776"/>
        <dbReference type="EC" id="2.7.7.23"/>
    </reaction>
</comment>
<feature type="compositionally biased region" description="Low complexity" evidence="10">
    <location>
        <begin position="182"/>
        <end position="196"/>
    </location>
</feature>
<dbReference type="PROSITE" id="PS50886">
    <property type="entry name" value="TRBD"/>
    <property type="match status" value="1"/>
</dbReference>
<dbReference type="AlphaFoldDB" id="A0A0M8MSB5"/>
<feature type="compositionally biased region" description="Basic and acidic residues" evidence="10">
    <location>
        <begin position="156"/>
        <end position="181"/>
    </location>
</feature>
<dbReference type="CDD" id="cd02799">
    <property type="entry name" value="tRNA_bind_EMAP-II_like"/>
    <property type="match status" value="1"/>
</dbReference>
<evidence type="ECO:0000313" key="14">
    <source>
        <dbReference type="Proteomes" id="UP000037751"/>
    </source>
</evidence>
<reference evidence="13 14" key="1">
    <citation type="submission" date="2015-07" db="EMBL/GenBank/DDBJ databases">
        <title>Draft Genome Sequence of Malassezia furfur CBS1878 and Malassezia pachydermatis CBS1879.</title>
        <authorList>
            <person name="Triana S."/>
            <person name="Ohm R."/>
            <person name="Gonzalez A."/>
            <person name="DeCock H."/>
            <person name="Restrepo S."/>
            <person name="Celis A."/>
        </authorList>
    </citation>
    <scope>NUCLEOTIDE SEQUENCE [LARGE SCALE GENOMIC DNA]</scope>
    <source>
        <strain evidence="13 14">CBS 1879</strain>
    </source>
</reference>
<dbReference type="PANTHER" id="PTHR11952:SF2">
    <property type="entry name" value="LD24639P"/>
    <property type="match status" value="1"/>
</dbReference>
<keyword evidence="14" id="KW-1185">Reference proteome</keyword>
<dbReference type="GO" id="GO:0000049">
    <property type="term" value="F:tRNA binding"/>
    <property type="evidence" value="ECO:0007669"/>
    <property type="project" value="UniProtKB-UniRule"/>
</dbReference>
<feature type="compositionally biased region" description="Low complexity" evidence="10">
    <location>
        <begin position="209"/>
        <end position="218"/>
    </location>
</feature>
<dbReference type="Gene3D" id="1.20.1050.10">
    <property type="match status" value="1"/>
</dbReference>
<dbReference type="PANTHER" id="PTHR11952">
    <property type="entry name" value="UDP- GLUCOSE PYROPHOSPHORYLASE"/>
    <property type="match status" value="1"/>
</dbReference>
<dbReference type="InterPro" id="IPR012340">
    <property type="entry name" value="NA-bd_OB-fold"/>
</dbReference>
<dbReference type="InterPro" id="IPR036282">
    <property type="entry name" value="Glutathione-S-Trfase_C_sf"/>
</dbReference>
<dbReference type="Pfam" id="PF01588">
    <property type="entry name" value="tRNA_bind"/>
    <property type="match status" value="1"/>
</dbReference>
<evidence type="ECO:0000256" key="9">
    <source>
        <dbReference type="PROSITE-ProRule" id="PRU00209"/>
    </source>
</evidence>
<dbReference type="InterPro" id="IPR002547">
    <property type="entry name" value="tRNA-bd_dom"/>
</dbReference>
<dbReference type="SUPFAM" id="SSF50249">
    <property type="entry name" value="Nucleic acid-binding proteins"/>
    <property type="match status" value="1"/>
</dbReference>
<dbReference type="Proteomes" id="UP000037751">
    <property type="component" value="Unassembled WGS sequence"/>
</dbReference>
<dbReference type="Pfam" id="PF01704">
    <property type="entry name" value="UDPGP"/>
    <property type="match status" value="1"/>
</dbReference>
<dbReference type="GO" id="GO:0006048">
    <property type="term" value="P:UDP-N-acetylglucosamine biosynthetic process"/>
    <property type="evidence" value="ECO:0007669"/>
    <property type="project" value="TreeGrafter"/>
</dbReference>
<evidence type="ECO:0000256" key="5">
    <source>
        <dbReference type="ARBA" id="ARBA00022679"/>
    </source>
</evidence>
<dbReference type="OrthoDB" id="532420at2759"/>
<dbReference type="VEuPathDB" id="FungiDB:Malapachy_0094"/>
<dbReference type="InterPro" id="IPR029044">
    <property type="entry name" value="Nucleotide-diphossugar_trans"/>
</dbReference>
<evidence type="ECO:0000313" key="13">
    <source>
        <dbReference type="EMBL" id="KOS13344.1"/>
    </source>
</evidence>
<dbReference type="GeneID" id="28726502"/>
<dbReference type="Gene3D" id="2.40.50.140">
    <property type="entry name" value="Nucleic acid-binding proteins"/>
    <property type="match status" value="1"/>
</dbReference>
<dbReference type="EMBL" id="LGAV01000006">
    <property type="protein sequence ID" value="KOS13344.1"/>
    <property type="molecule type" value="Genomic_DNA"/>
</dbReference>
<dbReference type="SUPFAM" id="SSF53448">
    <property type="entry name" value="Nucleotide-diphospho-sugar transferases"/>
    <property type="match status" value="1"/>
</dbReference>
<dbReference type="CDD" id="cd04193">
    <property type="entry name" value="UDPGlcNAc_PPase"/>
    <property type="match status" value="1"/>
</dbReference>
<accession>A0A0M8MSB5</accession>
<dbReference type="GO" id="GO:0003977">
    <property type="term" value="F:UDP-N-acetylglucosamine diphosphorylase activity"/>
    <property type="evidence" value="ECO:0007669"/>
    <property type="project" value="UniProtKB-EC"/>
</dbReference>
<protein>
    <recommendedName>
        <fullName evidence="3">UDP-N-acetylglucosamine diphosphorylase</fullName>
        <ecNumber evidence="3">2.7.7.23</ecNumber>
    </recommendedName>
</protein>
<evidence type="ECO:0000256" key="6">
    <source>
        <dbReference type="ARBA" id="ARBA00022695"/>
    </source>
</evidence>
<comment type="caution">
    <text evidence="13">The sequence shown here is derived from an EMBL/GenBank/DDBJ whole genome shotgun (WGS) entry which is preliminary data.</text>
</comment>
<feature type="domain" description="TRNA-binding" evidence="12">
    <location>
        <begin position="219"/>
        <end position="325"/>
    </location>
</feature>
<dbReference type="STRING" id="77020.A0A0M8MSB5"/>
<keyword evidence="6" id="KW-0548">Nucleotidyltransferase</keyword>
<name>A0A0M8MSB5_9BASI</name>
<evidence type="ECO:0000259" key="12">
    <source>
        <dbReference type="PROSITE" id="PS50886"/>
    </source>
</evidence>
<evidence type="ECO:0000256" key="2">
    <source>
        <dbReference type="ARBA" id="ARBA00010401"/>
    </source>
</evidence>
<dbReference type="Pfam" id="PF21972">
    <property type="entry name" value="Arc1p_N_like"/>
    <property type="match status" value="1"/>
</dbReference>
<dbReference type="InterPro" id="IPR002618">
    <property type="entry name" value="UDPGP_fam"/>
</dbReference>
<comment type="pathway">
    <text evidence="1">Nucleotide-sugar biosynthesis; UDP-N-acetyl-alpha-D-glucosamine biosynthesis; UDP-N-acetyl-alpha-D-glucosamine from N-acetyl-alpha-D-glucosamine 1-phosphate: step 1/1.</text>
</comment>
<dbReference type="InterPro" id="IPR010987">
    <property type="entry name" value="Glutathione-S-Trfase_C-like"/>
</dbReference>
<comment type="similarity">
    <text evidence="2">Belongs to the UDPGP type 1 family.</text>
</comment>
<dbReference type="SUPFAM" id="SSF47616">
    <property type="entry name" value="GST C-terminal domain-like"/>
    <property type="match status" value="1"/>
</dbReference>
<evidence type="ECO:0000256" key="10">
    <source>
        <dbReference type="SAM" id="MobiDB-lite"/>
    </source>
</evidence>
<feature type="region of interest" description="Disordered" evidence="10">
    <location>
        <begin position="156"/>
        <end position="222"/>
    </location>
</feature>
<dbReference type="PROSITE" id="PS50405">
    <property type="entry name" value="GST_CTER"/>
    <property type="match status" value="1"/>
</dbReference>
<dbReference type="Gene3D" id="3.90.550.10">
    <property type="entry name" value="Spore Coat Polysaccharide Biosynthesis Protein SpsA, Chain A"/>
    <property type="match status" value="1"/>
</dbReference>
<sequence>MVQRSRQLLVEMYTRLVADQGALSTLAASEKPLRVFAHDLAALTSSPAEVLGETDEEKKATDQWLDELDGMNGSLESLNKKLESRTFLSGNKPTAADYSLFASLYDVVSTLPAPAQHAHPSLVRYFSHMSHISAGAKLDPPVSPFEPVFDGFPKIERKAEPKKEKKEKKGGDAEAAKKGDVKAAVPEAAAAAAVSEGKGKKEKKEKKPAAPAAPETGPQPSMVDLRVGKIVSIERHPDADALYLEKVDFGEPEGPRQILSGLVKFVPIEEMRDRWVVGVCNLKPASMRGIKSYGMLLCATAKDGKDEGVAPVSPPADSQVGDRVYVEGYEGMEPLEQMNPKRKIFEAIQPKYTTTDAKECAWVGPGPDAPEGEATPRLLRLFSVASTSHARLSVQRHVRSVCLSTMSDVTELRAKYEAAGQSHVFTYWDTLSQEEKDALAQQLRAIDPARMNKVVAQALEADEAAREAKDAKVEPPPVSSMVSTVGDEESAAKYRKIGLDAIGAGQVGVLLLAGGQGTRLGSSAPKGCYDIQLPSHKSLFQLQAERISKLQQLARAHAKREDVVVPWYVMTSGPTRAPTEAFFTEHKFFGLDPANVIFFEQGTLPCISNEGKIMLDDKGKVATAPDGNGGLYAALRAPTSAGKPSVIDDLQRRGIQYLHAYGVDNCLVKVGDPVFLGVCISKKVGAGVKVVKKTDPAESVGVVARKDGAFSVVEYSEIPPALSEARGEDGELLFRAANIANHFYTTEFLANDVPSFEEKMAYHVARKKIPSVDLATGERVKPSSPNGIKLELFIFDVFPFCADLAIHEVERREEFSPLKNASGTASDNPETSRRDLLAQQRRWLQQAGASVADDVDVELSPLVTYAGEGLERAQGRTFAESGNVESL</sequence>